<accession>A5FX92</accession>
<sequence length="249" mass="25893">MRAEEDVSMDDGQGAGRADAAEVRKFDALAARWWDRHGPMRALHAMNPARSRWILDHVAAARGGAAGVAVLDVGCGAGLLAESLTRAGCRVTAIDAAGEAIAAARAHAEAQGLGIDYRATTADALAEAGARFDVVTALEVIEHVPDPQGFLDTLAGLLKPGGLLFISTLNRTPQSIVFAKYAAEYVLGLAPPGTHDWRKFVTPGELAAMCRAAGLRLAATAGMVPAPLAGGFRIARDTRINYIAMAVAG</sequence>
<dbReference type="GO" id="GO:0032259">
    <property type="term" value="P:methylation"/>
    <property type="evidence" value="ECO:0007669"/>
    <property type="project" value="UniProtKB-KW"/>
</dbReference>
<comment type="catalytic activity">
    <reaction evidence="5">
        <text>a 3-demethylubiquinol + S-adenosyl-L-methionine = a ubiquinol + S-adenosyl-L-homocysteine + H(+)</text>
        <dbReference type="Rhea" id="RHEA:44380"/>
        <dbReference type="Rhea" id="RHEA-COMP:9566"/>
        <dbReference type="Rhea" id="RHEA-COMP:10914"/>
        <dbReference type="ChEBI" id="CHEBI:15378"/>
        <dbReference type="ChEBI" id="CHEBI:17976"/>
        <dbReference type="ChEBI" id="CHEBI:57856"/>
        <dbReference type="ChEBI" id="CHEBI:59789"/>
        <dbReference type="ChEBI" id="CHEBI:84422"/>
        <dbReference type="EC" id="2.1.1.64"/>
    </reaction>
</comment>
<keyword evidence="6" id="KW-0830">Ubiquinone</keyword>
<evidence type="ECO:0000313" key="7">
    <source>
        <dbReference type="Proteomes" id="UP000000245"/>
    </source>
</evidence>
<dbReference type="Gene3D" id="3.40.50.150">
    <property type="entry name" value="Vaccinia Virus protein VP39"/>
    <property type="match status" value="1"/>
</dbReference>
<feature type="binding site" evidence="5">
    <location>
        <position position="138"/>
    </location>
    <ligand>
        <name>S-adenosyl-L-methionine</name>
        <dbReference type="ChEBI" id="CHEBI:59789"/>
    </ligand>
</feature>
<dbReference type="SUPFAM" id="SSF53335">
    <property type="entry name" value="S-adenosyl-L-methionine-dependent methyltransferases"/>
    <property type="match status" value="1"/>
</dbReference>
<dbReference type="UniPathway" id="UPA00232"/>
<dbReference type="AlphaFoldDB" id="A5FX92"/>
<dbReference type="eggNOG" id="COG2227">
    <property type="taxonomic scope" value="Bacteria"/>
</dbReference>
<dbReference type="EMBL" id="CP000697">
    <property type="protein sequence ID" value="ABQ30224.1"/>
    <property type="molecule type" value="Genomic_DNA"/>
</dbReference>
<evidence type="ECO:0000256" key="2">
    <source>
        <dbReference type="ARBA" id="ARBA00022679"/>
    </source>
</evidence>
<comment type="pathway">
    <text evidence="5">Cofactor biosynthesis; ubiquinone biosynthesis.</text>
</comment>
<dbReference type="PANTHER" id="PTHR43464">
    <property type="entry name" value="METHYLTRANSFERASE"/>
    <property type="match status" value="1"/>
</dbReference>
<evidence type="ECO:0000256" key="4">
    <source>
        <dbReference type="ARBA" id="ARBA00022691"/>
    </source>
</evidence>
<feature type="binding site" evidence="5">
    <location>
        <position position="74"/>
    </location>
    <ligand>
        <name>S-adenosyl-L-methionine</name>
        <dbReference type="ChEBI" id="CHEBI:59789"/>
    </ligand>
</feature>
<feature type="binding site" evidence="5">
    <location>
        <position position="95"/>
    </location>
    <ligand>
        <name>S-adenosyl-L-methionine</name>
        <dbReference type="ChEBI" id="CHEBI:59789"/>
    </ligand>
</feature>
<dbReference type="GO" id="GO:0010420">
    <property type="term" value="F:polyprenyldihydroxybenzoate methyltransferase activity"/>
    <property type="evidence" value="ECO:0007669"/>
    <property type="project" value="InterPro"/>
</dbReference>
<reference evidence="6 7" key="1">
    <citation type="submission" date="2007-05" db="EMBL/GenBank/DDBJ databases">
        <title>Complete sequence of chromosome of Acidiphilium cryptum JF-5.</title>
        <authorList>
            <consortium name="US DOE Joint Genome Institute"/>
            <person name="Copeland A."/>
            <person name="Lucas S."/>
            <person name="Lapidus A."/>
            <person name="Barry K."/>
            <person name="Detter J.C."/>
            <person name="Glavina del Rio T."/>
            <person name="Hammon N."/>
            <person name="Israni S."/>
            <person name="Dalin E."/>
            <person name="Tice H."/>
            <person name="Pitluck S."/>
            <person name="Sims D."/>
            <person name="Brettin T."/>
            <person name="Bruce D."/>
            <person name="Han C."/>
            <person name="Schmutz J."/>
            <person name="Larimer F."/>
            <person name="Land M."/>
            <person name="Hauser L."/>
            <person name="Kyrpides N."/>
            <person name="Kim E."/>
            <person name="Magnuson T."/>
            <person name="Richardson P."/>
        </authorList>
    </citation>
    <scope>NUCLEOTIDE SEQUENCE [LARGE SCALE GENOMIC DNA]</scope>
    <source>
        <strain evidence="6 7">JF-5</strain>
    </source>
</reference>
<dbReference type="InterPro" id="IPR010233">
    <property type="entry name" value="UbiG_MeTrfase"/>
</dbReference>
<dbReference type="EC" id="2.1.1.222" evidence="5"/>
<dbReference type="RefSeq" id="WP_007422819.1">
    <property type="nucleotide sequence ID" value="NC_009484.1"/>
</dbReference>
<dbReference type="GO" id="GO:0102208">
    <property type="term" value="F:2-polyprenyl-6-hydroxyphenol methylase activity"/>
    <property type="evidence" value="ECO:0007669"/>
    <property type="project" value="UniProtKB-EC"/>
</dbReference>
<evidence type="ECO:0000256" key="5">
    <source>
        <dbReference type="HAMAP-Rule" id="MF_00472"/>
    </source>
</evidence>
<dbReference type="KEGG" id="acr:Acry_1007"/>
<name>A5FX92_ACICJ</name>
<dbReference type="Pfam" id="PF13489">
    <property type="entry name" value="Methyltransf_23"/>
    <property type="match status" value="1"/>
</dbReference>
<dbReference type="CDD" id="cd02440">
    <property type="entry name" value="AdoMet_MTases"/>
    <property type="match status" value="1"/>
</dbReference>
<dbReference type="GO" id="GO:0061542">
    <property type="term" value="F:3-demethylubiquinol 3-O-methyltransferase activity"/>
    <property type="evidence" value="ECO:0007669"/>
    <property type="project" value="UniProtKB-UniRule"/>
</dbReference>
<dbReference type="Proteomes" id="UP000000245">
    <property type="component" value="Chromosome"/>
</dbReference>
<keyword evidence="7" id="KW-1185">Reference proteome</keyword>
<evidence type="ECO:0000256" key="3">
    <source>
        <dbReference type="ARBA" id="ARBA00022688"/>
    </source>
</evidence>
<keyword evidence="3 5" id="KW-0831">Ubiquinone biosynthesis</keyword>
<evidence type="ECO:0000313" key="6">
    <source>
        <dbReference type="EMBL" id="ABQ30224.1"/>
    </source>
</evidence>
<dbReference type="HAMAP" id="MF_00472">
    <property type="entry name" value="UbiG"/>
    <property type="match status" value="1"/>
</dbReference>
<comment type="catalytic activity">
    <reaction evidence="5">
        <text>a 3-(all-trans-polyprenyl)benzene-1,2-diol + S-adenosyl-L-methionine = a 2-methoxy-6-(all-trans-polyprenyl)phenol + S-adenosyl-L-homocysteine + H(+)</text>
        <dbReference type="Rhea" id="RHEA:31411"/>
        <dbReference type="Rhea" id="RHEA-COMP:9550"/>
        <dbReference type="Rhea" id="RHEA-COMP:9551"/>
        <dbReference type="ChEBI" id="CHEBI:15378"/>
        <dbReference type="ChEBI" id="CHEBI:57856"/>
        <dbReference type="ChEBI" id="CHEBI:59789"/>
        <dbReference type="ChEBI" id="CHEBI:62729"/>
        <dbReference type="ChEBI" id="CHEBI:62731"/>
        <dbReference type="EC" id="2.1.1.222"/>
    </reaction>
</comment>
<dbReference type="PANTHER" id="PTHR43464:SF19">
    <property type="entry name" value="UBIQUINONE BIOSYNTHESIS O-METHYLTRANSFERASE, MITOCHONDRIAL"/>
    <property type="match status" value="1"/>
</dbReference>
<feature type="binding site" evidence="5">
    <location>
        <position position="50"/>
    </location>
    <ligand>
        <name>S-adenosyl-L-methionine</name>
        <dbReference type="ChEBI" id="CHEBI:59789"/>
    </ligand>
</feature>
<organism evidence="6 7">
    <name type="scientific">Acidiphilium cryptum (strain JF-5)</name>
    <dbReference type="NCBI Taxonomy" id="349163"/>
    <lineage>
        <taxon>Bacteria</taxon>
        <taxon>Pseudomonadati</taxon>
        <taxon>Pseudomonadota</taxon>
        <taxon>Alphaproteobacteria</taxon>
        <taxon>Acetobacterales</taxon>
        <taxon>Acidocellaceae</taxon>
        <taxon>Acidiphilium</taxon>
    </lineage>
</organism>
<comment type="function">
    <text evidence="5">O-methyltransferase that catalyzes the 2 O-methylation steps in the ubiquinone biosynthetic pathway.</text>
</comment>
<keyword evidence="1 5" id="KW-0489">Methyltransferase</keyword>
<dbReference type="HOGENOM" id="CLU_042432_4_0_5"/>
<proteinExistence type="inferred from homology"/>
<keyword evidence="2 5" id="KW-0808">Transferase</keyword>
<dbReference type="STRING" id="349163.Acry_1007"/>
<dbReference type="NCBIfam" id="TIGR01983">
    <property type="entry name" value="UbiG"/>
    <property type="match status" value="1"/>
</dbReference>
<dbReference type="EC" id="2.1.1.64" evidence="5"/>
<comment type="similarity">
    <text evidence="5">Belongs to the methyltransferase superfamily. UbiG/COQ3 family.</text>
</comment>
<keyword evidence="4 5" id="KW-0949">S-adenosyl-L-methionine</keyword>
<evidence type="ECO:0000256" key="1">
    <source>
        <dbReference type="ARBA" id="ARBA00022603"/>
    </source>
</evidence>
<protein>
    <recommendedName>
        <fullName evidence="5">Ubiquinone biosynthesis O-methyltransferase</fullName>
    </recommendedName>
    <alternativeName>
        <fullName evidence="5">2-polyprenyl-6-hydroxyphenol methylase</fullName>
        <ecNumber evidence="5">2.1.1.222</ecNumber>
    </alternativeName>
    <alternativeName>
        <fullName evidence="5">3-demethylubiquinone 3-O-methyltransferase</fullName>
        <ecNumber evidence="5">2.1.1.64</ecNumber>
    </alternativeName>
</protein>
<gene>
    <name evidence="5" type="primary">ubiG</name>
    <name evidence="6" type="ordered locus">Acry_1007</name>
</gene>
<dbReference type="InterPro" id="IPR029063">
    <property type="entry name" value="SAM-dependent_MTases_sf"/>
</dbReference>